<evidence type="ECO:0000256" key="1">
    <source>
        <dbReference type="SAM" id="MobiDB-lite"/>
    </source>
</evidence>
<dbReference type="EMBL" id="DS232628">
    <property type="protein sequence ID" value="EDS44222.1"/>
    <property type="molecule type" value="Genomic_DNA"/>
</dbReference>
<evidence type="ECO:0000313" key="3">
    <source>
        <dbReference type="EnsemblMetazoa" id="CPIJ016836-PA"/>
    </source>
</evidence>
<dbReference type="EnsemblMetazoa" id="CPIJ016836-RA">
    <property type="protein sequence ID" value="CPIJ016836-PA"/>
    <property type="gene ID" value="CPIJ016836"/>
</dbReference>
<dbReference type="KEGG" id="cqu:CpipJ_CPIJ016836"/>
<dbReference type="HOGENOM" id="CLU_596211_0_0_1"/>
<keyword evidence="4" id="KW-1185">Reference proteome</keyword>
<dbReference type="InParanoid" id="B0XBD1"/>
<dbReference type="AlphaFoldDB" id="B0XBD1"/>
<gene>
    <name evidence="3" type="primary">6050335</name>
    <name evidence="2" type="ORF">CpipJ_CPIJ016836</name>
</gene>
<feature type="region of interest" description="Disordered" evidence="1">
    <location>
        <begin position="222"/>
        <end position="246"/>
    </location>
</feature>
<proteinExistence type="predicted"/>
<feature type="compositionally biased region" description="Basic and acidic residues" evidence="1">
    <location>
        <begin position="223"/>
        <end position="238"/>
    </location>
</feature>
<organism>
    <name type="scientific">Culex quinquefasciatus</name>
    <name type="common">Southern house mosquito</name>
    <name type="synonym">Culex pungens</name>
    <dbReference type="NCBI Taxonomy" id="7176"/>
    <lineage>
        <taxon>Eukaryota</taxon>
        <taxon>Metazoa</taxon>
        <taxon>Ecdysozoa</taxon>
        <taxon>Arthropoda</taxon>
        <taxon>Hexapoda</taxon>
        <taxon>Insecta</taxon>
        <taxon>Pterygota</taxon>
        <taxon>Neoptera</taxon>
        <taxon>Endopterygota</taxon>
        <taxon>Diptera</taxon>
        <taxon>Nematocera</taxon>
        <taxon>Culicoidea</taxon>
        <taxon>Culicidae</taxon>
        <taxon>Culicinae</taxon>
        <taxon>Culicini</taxon>
        <taxon>Culex</taxon>
        <taxon>Culex</taxon>
    </lineage>
</organism>
<evidence type="ECO:0000313" key="2">
    <source>
        <dbReference type="EMBL" id="EDS44222.1"/>
    </source>
</evidence>
<evidence type="ECO:0000313" key="4">
    <source>
        <dbReference type="Proteomes" id="UP000002320"/>
    </source>
</evidence>
<dbReference type="VEuPathDB" id="VectorBase:CQUJHB016467"/>
<name>B0XBD1_CULQU</name>
<accession>B0XBD1</accession>
<protein>
    <submittedName>
        <fullName evidence="2 3">Cytochrome c oxidase subunit I</fullName>
    </submittedName>
</protein>
<reference evidence="2" key="1">
    <citation type="submission" date="2007-03" db="EMBL/GenBank/DDBJ databases">
        <title>Annotation of Culex pipiens quinquefasciatus.</title>
        <authorList>
            <consortium name="The Broad Institute Genome Sequencing Platform"/>
            <person name="Atkinson P.W."/>
            <person name="Hemingway J."/>
            <person name="Christensen B.M."/>
            <person name="Higgs S."/>
            <person name="Kodira C."/>
            <person name="Hannick L."/>
            <person name="Megy K."/>
            <person name="O'Leary S."/>
            <person name="Pearson M."/>
            <person name="Haas B.J."/>
            <person name="Mauceli E."/>
            <person name="Wortman J.R."/>
            <person name="Lee N.H."/>
            <person name="Guigo R."/>
            <person name="Stanke M."/>
            <person name="Alvarado L."/>
            <person name="Amedeo P."/>
            <person name="Antoine C.H."/>
            <person name="Arensburger P."/>
            <person name="Bidwell S.L."/>
            <person name="Crawford M."/>
            <person name="Camaro F."/>
            <person name="Devon K."/>
            <person name="Engels R."/>
            <person name="Hammond M."/>
            <person name="Howarth C."/>
            <person name="Koehrsen M."/>
            <person name="Lawson D."/>
            <person name="Montgomery P."/>
            <person name="Nene V."/>
            <person name="Nusbaum C."/>
            <person name="Puiu D."/>
            <person name="Romero-Severson J."/>
            <person name="Severson D.W."/>
            <person name="Shumway M."/>
            <person name="Sisk P."/>
            <person name="Stolte C."/>
            <person name="Zeng Q."/>
            <person name="Eisenstadt E."/>
            <person name="Fraser-Liggett C."/>
            <person name="Strausberg R."/>
            <person name="Galagan J."/>
            <person name="Birren B."/>
            <person name="Collins F.H."/>
        </authorList>
    </citation>
    <scope>NUCLEOTIDE SEQUENCE [LARGE SCALE GENOMIC DNA]</scope>
    <source>
        <strain evidence="2">JHB</strain>
    </source>
</reference>
<dbReference type="Proteomes" id="UP000002320">
    <property type="component" value="Unassembled WGS sequence"/>
</dbReference>
<sequence length="459" mass="51485">MGLGLDEQCIPLFHLEQLMLELHLLPRPTECSRIDKQPRKDIKQTGPSTVTCSLHEAVAVYQFDSKADFILVTTSECVIPEMINASDCCNPCQLRPLAAMSSVSSSITPGSAPTTVALRFKCYSQGSANIVWQLLFIIEDANGRDNINQLRRSNRQRNTNYNRFFLFSGNSQAITNKLQYKINNNLQAHSYPLFNGVAPRIITVVTLLPVWLVEGRTTTISHRKSETRTKESHAEHAEVAAGDNLIDPGDSTIAEPSIGSVEKQAILVEPVQYHPGPIGKYQNLLSELSLGSTNAGAELTWRTRDLRQLLQQMPVIHSGEELGVIGRGLDGLAEPKTPEKLFHVDRKDFWRYDAAGDLHVAPGFEYELKRGPDGVDRPRYQHHHRNHPGRQAARLPRKKESGGINKVNLIIFQKIPCMDKLDEKSRKKPPLNNPLIVVPSGNWRKTYVYVIHPKDCETI</sequence>
<reference evidence="3" key="2">
    <citation type="submission" date="2021-02" db="UniProtKB">
        <authorList>
            <consortium name="EnsemblMetazoa"/>
        </authorList>
    </citation>
    <scope>IDENTIFICATION</scope>
    <source>
        <strain evidence="3">JHB</strain>
    </source>
</reference>
<dbReference type="VEuPathDB" id="VectorBase:CPIJ016836"/>